<dbReference type="Proteomes" id="UP000032141">
    <property type="component" value="Chromosome C2"/>
</dbReference>
<evidence type="ECO:0000313" key="2">
    <source>
        <dbReference type="Proteomes" id="UP000032141"/>
    </source>
</evidence>
<protein>
    <submittedName>
        <fullName evidence="1">Uncharacterized protein</fullName>
    </submittedName>
</protein>
<accession>A0A0D3AQ08</accession>
<name>A0A0D3AQ08_BRAOL</name>
<reference evidence="1 2" key="1">
    <citation type="journal article" date="2014" name="Genome Biol.">
        <title>Transcriptome and methylome profiling reveals relics of genome dominance in the mesopolyploid Brassica oleracea.</title>
        <authorList>
            <person name="Parkin I.A."/>
            <person name="Koh C."/>
            <person name="Tang H."/>
            <person name="Robinson S.J."/>
            <person name="Kagale S."/>
            <person name="Clarke W.E."/>
            <person name="Town C.D."/>
            <person name="Nixon J."/>
            <person name="Krishnakumar V."/>
            <person name="Bidwell S.L."/>
            <person name="Denoeud F."/>
            <person name="Belcram H."/>
            <person name="Links M.G."/>
            <person name="Just J."/>
            <person name="Clarke C."/>
            <person name="Bender T."/>
            <person name="Huebert T."/>
            <person name="Mason A.S."/>
            <person name="Pires J.C."/>
            <person name="Barker G."/>
            <person name="Moore J."/>
            <person name="Walley P.G."/>
            <person name="Manoli S."/>
            <person name="Batley J."/>
            <person name="Edwards D."/>
            <person name="Nelson M.N."/>
            <person name="Wang X."/>
            <person name="Paterson A.H."/>
            <person name="King G."/>
            <person name="Bancroft I."/>
            <person name="Chalhoub B."/>
            <person name="Sharpe A.G."/>
        </authorList>
    </citation>
    <scope>NUCLEOTIDE SEQUENCE</scope>
    <source>
        <strain evidence="1 2">cv. TO1000</strain>
    </source>
</reference>
<evidence type="ECO:0000313" key="1">
    <source>
        <dbReference type="EnsemblPlants" id="Bo2g075480.1"/>
    </source>
</evidence>
<dbReference type="EnsemblPlants" id="Bo2g075480.1">
    <property type="protein sequence ID" value="Bo2g075480.1"/>
    <property type="gene ID" value="Bo2g075480"/>
</dbReference>
<keyword evidence="2" id="KW-1185">Reference proteome</keyword>
<dbReference type="HOGENOM" id="CLU_2352714_0_0_1"/>
<reference evidence="1" key="2">
    <citation type="submission" date="2015-03" db="UniProtKB">
        <authorList>
            <consortium name="EnsemblPlants"/>
        </authorList>
    </citation>
    <scope>IDENTIFICATION</scope>
</reference>
<proteinExistence type="predicted"/>
<dbReference type="Gramene" id="Bo2g075480.1">
    <property type="protein sequence ID" value="Bo2g075480.1"/>
    <property type="gene ID" value="Bo2g075480"/>
</dbReference>
<organism evidence="1 2">
    <name type="scientific">Brassica oleracea var. oleracea</name>
    <dbReference type="NCBI Taxonomy" id="109376"/>
    <lineage>
        <taxon>Eukaryota</taxon>
        <taxon>Viridiplantae</taxon>
        <taxon>Streptophyta</taxon>
        <taxon>Embryophyta</taxon>
        <taxon>Tracheophyta</taxon>
        <taxon>Spermatophyta</taxon>
        <taxon>Magnoliopsida</taxon>
        <taxon>eudicotyledons</taxon>
        <taxon>Gunneridae</taxon>
        <taxon>Pentapetalae</taxon>
        <taxon>rosids</taxon>
        <taxon>malvids</taxon>
        <taxon>Brassicales</taxon>
        <taxon>Brassicaceae</taxon>
        <taxon>Brassiceae</taxon>
        <taxon>Brassica</taxon>
    </lineage>
</organism>
<dbReference type="AlphaFoldDB" id="A0A0D3AQ08"/>
<sequence length="97" mass="10791">ERSRQELQGEEKRLHGPLRAEGTCVLLATPRAMILTRQSPSSIFIVISSQSALSRFDVSIDDLSRSDRRTCGPENILTLHHLVLQKLSACRGYSGKT</sequence>